<dbReference type="AlphaFoldDB" id="A0ABC8Q8P3"/>
<evidence type="ECO:0000313" key="1">
    <source>
        <dbReference type="EMBL" id="CAJ0781324.1"/>
    </source>
</evidence>
<dbReference type="EMBL" id="CATZAT010000001">
    <property type="protein sequence ID" value="CAJ0781324.1"/>
    <property type="molecule type" value="Genomic_DNA"/>
</dbReference>
<sequence length="41" mass="4744">MLLGNSFVDSTYAVDNVDQISRPAEICCTTWRRMQNNLPRK</sequence>
<gene>
    <name evidence="1" type="ORF">LMG18096_01154</name>
</gene>
<protein>
    <submittedName>
        <fullName evidence="1">Uncharacterized protein</fullName>
    </submittedName>
</protein>
<evidence type="ECO:0000313" key="2">
    <source>
        <dbReference type="Proteomes" id="UP001189663"/>
    </source>
</evidence>
<comment type="caution">
    <text evidence="1">The sequence shown here is derived from an EMBL/GenBank/DDBJ whole genome shotgun (WGS) entry which is preliminary data.</text>
</comment>
<proteinExistence type="predicted"/>
<reference evidence="1 2" key="1">
    <citation type="submission" date="2023-07" db="EMBL/GenBank/DDBJ databases">
        <authorList>
            <person name="Peeters C."/>
        </authorList>
    </citation>
    <scope>NUCLEOTIDE SEQUENCE [LARGE SCALE GENOMIC DNA]</scope>
    <source>
        <strain evidence="1 2">LMG 18096</strain>
    </source>
</reference>
<organism evidence="1 2">
    <name type="scientific">Ralstonia holmesii</name>
    <dbReference type="NCBI Taxonomy" id="3058602"/>
    <lineage>
        <taxon>Bacteria</taxon>
        <taxon>Pseudomonadati</taxon>
        <taxon>Pseudomonadota</taxon>
        <taxon>Betaproteobacteria</taxon>
        <taxon>Burkholderiales</taxon>
        <taxon>Burkholderiaceae</taxon>
        <taxon>Ralstonia</taxon>
    </lineage>
</organism>
<keyword evidence="2" id="KW-1185">Reference proteome</keyword>
<dbReference type="Proteomes" id="UP001189663">
    <property type="component" value="Unassembled WGS sequence"/>
</dbReference>
<accession>A0ABC8Q8P3</accession>
<name>A0ABC8Q8P3_9RALS</name>